<accession>A0A644VB54</accession>
<dbReference type="SMART" id="SM00710">
    <property type="entry name" value="PbH1"/>
    <property type="match status" value="6"/>
</dbReference>
<sequence>MKKFNTLFTVCAFLLSASILKSAGVVYVVPGGTGSGSAWNDAMGDVQSAINAASSGTDVWIQGGTYSVTTTISQKNGVDVYGSFAGTETSIEERPLSANGNPWDFTLPTIFDGGNQCRLMKSTSGVTTESIVDGITFINGNGADASYQNNLGGALFIGTSFAVYQRCVFRNNSTPLNGGAINMTRGIIRQCLIENNTATGASSYGGGIYTNSGDLTLFENCVIRGNYAYQGGGIRAQGTANMVSIKNSKIYDNESKDSGAGLSLTQIISEMSNCLIFNNESQTDKASSVITGGNVFNCTFVNNIGNIYFSSNTNAYQFTNNIVWGNEISTGASTVISGGSTNANLQFYNNATGLTQATIDGFSWQKADNIYLASYSDVHFKGNVQFKGLAENEDQAYELESIDLSILQTSPCFNTGKIIAGVTSDIIGVSRPQGTAYDIGAYEFPLGPGTLVVNQSETQSFRYMIENSGIKIIRDIAEDEISIYAINGSRIFNSQMKNLEIYVPLTKGMYLVKVGNKVKKIVL</sequence>
<dbReference type="InterPro" id="IPR059226">
    <property type="entry name" value="Choice_anch_Q_dom"/>
</dbReference>
<name>A0A644VB54_9ZZZZ</name>
<proteinExistence type="predicted"/>
<evidence type="ECO:0008006" key="2">
    <source>
        <dbReference type="Google" id="ProtNLM"/>
    </source>
</evidence>
<dbReference type="InterPro" id="IPR006626">
    <property type="entry name" value="PbH1"/>
</dbReference>
<dbReference type="SUPFAM" id="SSF51126">
    <property type="entry name" value="Pectin lyase-like"/>
    <property type="match status" value="1"/>
</dbReference>
<dbReference type="NCBIfam" id="NF041518">
    <property type="entry name" value="choice_anch_Q"/>
    <property type="match status" value="1"/>
</dbReference>
<protein>
    <recommendedName>
        <fullName evidence="2">Right handed beta helix domain-containing protein</fullName>
    </recommendedName>
</protein>
<reference evidence="1" key="1">
    <citation type="submission" date="2019-08" db="EMBL/GenBank/DDBJ databases">
        <authorList>
            <person name="Kucharzyk K."/>
            <person name="Murdoch R.W."/>
            <person name="Higgins S."/>
            <person name="Loffler F."/>
        </authorList>
    </citation>
    <scope>NUCLEOTIDE SEQUENCE</scope>
</reference>
<gene>
    <name evidence="1" type="ORF">SDC9_34584</name>
</gene>
<dbReference type="InterPro" id="IPR012334">
    <property type="entry name" value="Pectin_lyas_fold"/>
</dbReference>
<dbReference type="Gene3D" id="2.160.20.10">
    <property type="entry name" value="Single-stranded right-handed beta-helix, Pectin lyase-like"/>
    <property type="match status" value="1"/>
</dbReference>
<organism evidence="1">
    <name type="scientific">bioreactor metagenome</name>
    <dbReference type="NCBI Taxonomy" id="1076179"/>
    <lineage>
        <taxon>unclassified sequences</taxon>
        <taxon>metagenomes</taxon>
        <taxon>ecological metagenomes</taxon>
    </lineage>
</organism>
<dbReference type="AlphaFoldDB" id="A0A644VB54"/>
<dbReference type="EMBL" id="VSSQ01000260">
    <property type="protein sequence ID" value="MPL88558.1"/>
    <property type="molecule type" value="Genomic_DNA"/>
</dbReference>
<comment type="caution">
    <text evidence="1">The sequence shown here is derived from an EMBL/GenBank/DDBJ whole genome shotgun (WGS) entry which is preliminary data.</text>
</comment>
<dbReference type="InterPro" id="IPR011050">
    <property type="entry name" value="Pectin_lyase_fold/virulence"/>
</dbReference>
<evidence type="ECO:0000313" key="1">
    <source>
        <dbReference type="EMBL" id="MPL88558.1"/>
    </source>
</evidence>